<keyword evidence="3" id="KW-1185">Reference proteome</keyword>
<evidence type="ECO:0000313" key="2">
    <source>
        <dbReference type="EMBL" id="CAJ49436.1"/>
    </source>
</evidence>
<dbReference type="SUPFAM" id="SSF101756">
    <property type="entry name" value="Hypothetical protein YgiW"/>
    <property type="match status" value="1"/>
</dbReference>
<gene>
    <name evidence="2" type="ordered locus">BAV1827</name>
</gene>
<dbReference type="EMBL" id="AM167904">
    <property type="protein sequence ID" value="CAJ49436.1"/>
    <property type="molecule type" value="Genomic_DNA"/>
</dbReference>
<proteinExistence type="predicted"/>
<dbReference type="AlphaFoldDB" id="Q2L0T1"/>
<name>Q2L0T1_BORA1</name>
<protein>
    <submittedName>
        <fullName evidence="2">Exported protein</fullName>
    </submittedName>
</protein>
<dbReference type="NCBIfam" id="NF033674">
    <property type="entry name" value="stress_OB_fold"/>
    <property type="match status" value="1"/>
</dbReference>
<dbReference type="HOGENOM" id="CLU_118907_0_1_4"/>
<accession>Q2L0T1</accession>
<evidence type="ECO:0000256" key="1">
    <source>
        <dbReference type="ARBA" id="ARBA00022729"/>
    </source>
</evidence>
<dbReference type="PANTHER" id="PTHR36571:SF1">
    <property type="entry name" value="PROTEIN YGIW"/>
    <property type="match status" value="1"/>
</dbReference>
<dbReference type="KEGG" id="bav:BAV1827"/>
<dbReference type="STRING" id="360910.BAV1827"/>
<dbReference type="PANTHER" id="PTHR36571">
    <property type="entry name" value="PROTEIN YGIW"/>
    <property type="match status" value="1"/>
</dbReference>
<evidence type="ECO:0000313" key="3">
    <source>
        <dbReference type="Proteomes" id="UP000001977"/>
    </source>
</evidence>
<keyword evidence="1" id="KW-0732">Signal</keyword>
<sequence>MSVLRKSLLRPSLLGLSLASGMLALLWLAPASAQYVGPQVNPNMSISQMMKNAPDDAHVTLRGHLVRQINHEKYLLDDGTGQIRVEIDPHLFPRGTPVGPQTLVEVSGELDRELVGLSEVDVKSLRIIQDGAAAQPAVKAPAP</sequence>
<dbReference type="InterPro" id="IPR005220">
    <property type="entry name" value="CarO-like"/>
</dbReference>
<dbReference type="Gene3D" id="2.40.50.200">
    <property type="entry name" value="Bacterial OB-fold"/>
    <property type="match status" value="1"/>
</dbReference>
<dbReference type="GeneID" id="92935106"/>
<dbReference type="InterPro" id="IPR036700">
    <property type="entry name" value="BOBF_sf"/>
</dbReference>
<dbReference type="OrthoDB" id="6650354at2"/>
<dbReference type="Pfam" id="PF04076">
    <property type="entry name" value="BOF"/>
    <property type="match status" value="1"/>
</dbReference>
<dbReference type="Proteomes" id="UP000001977">
    <property type="component" value="Chromosome"/>
</dbReference>
<dbReference type="eggNOG" id="COG3111">
    <property type="taxonomic scope" value="Bacteria"/>
</dbReference>
<organism evidence="2 3">
    <name type="scientific">Bordetella avium (strain 197N)</name>
    <dbReference type="NCBI Taxonomy" id="360910"/>
    <lineage>
        <taxon>Bacteria</taxon>
        <taxon>Pseudomonadati</taxon>
        <taxon>Pseudomonadota</taxon>
        <taxon>Betaproteobacteria</taxon>
        <taxon>Burkholderiales</taxon>
        <taxon>Alcaligenaceae</taxon>
        <taxon>Bordetella</taxon>
    </lineage>
</organism>
<reference evidence="2 3" key="1">
    <citation type="journal article" date="2006" name="J. Bacteriol.">
        <title>Comparison of the genome sequence of the poultry pathogen Bordetella avium with those of B. bronchiseptica, B. pertussis, and B. parapertussis reveals extensive diversity in surface structures associated with host interaction.</title>
        <authorList>
            <person name="Sebaihia M."/>
            <person name="Preston A."/>
            <person name="Maskell D.J."/>
            <person name="Kuzmiak H."/>
            <person name="Connell T.D."/>
            <person name="King N.D."/>
            <person name="Orndorff P.E."/>
            <person name="Miyamoto D.M."/>
            <person name="Thomson N.R."/>
            <person name="Harris D."/>
            <person name="Goble A."/>
            <person name="Lord A."/>
            <person name="Murphy L."/>
            <person name="Quail M.A."/>
            <person name="Rutter S."/>
            <person name="Squares R."/>
            <person name="Squares S."/>
            <person name="Woodward J."/>
            <person name="Parkhill J."/>
            <person name="Temple L.M."/>
        </authorList>
    </citation>
    <scope>NUCLEOTIDE SEQUENCE [LARGE SCALE GENOMIC DNA]</scope>
    <source>
        <strain evidence="2 3">197N</strain>
    </source>
</reference>
<dbReference type="RefSeq" id="WP_012417497.1">
    <property type="nucleotide sequence ID" value="NC_010645.1"/>
</dbReference>